<evidence type="ECO:0000313" key="3">
    <source>
        <dbReference type="Proteomes" id="UP001374584"/>
    </source>
</evidence>
<keyword evidence="3" id="KW-1185">Reference proteome</keyword>
<feature type="region of interest" description="Disordered" evidence="1">
    <location>
        <begin position="42"/>
        <end position="73"/>
    </location>
</feature>
<evidence type="ECO:0000256" key="1">
    <source>
        <dbReference type="SAM" id="MobiDB-lite"/>
    </source>
</evidence>
<feature type="compositionally biased region" description="Polar residues" evidence="1">
    <location>
        <begin position="62"/>
        <end position="73"/>
    </location>
</feature>
<dbReference type="Proteomes" id="UP001374584">
    <property type="component" value="Unassembled WGS sequence"/>
</dbReference>
<proteinExistence type="predicted"/>
<reference evidence="2 3" key="1">
    <citation type="submission" date="2024-01" db="EMBL/GenBank/DDBJ databases">
        <title>The genomes of 5 underutilized Papilionoideae crops provide insights into root nodulation and disease resistanc.</title>
        <authorList>
            <person name="Jiang F."/>
        </authorList>
    </citation>
    <scope>NUCLEOTIDE SEQUENCE [LARGE SCALE GENOMIC DNA]</scope>
    <source>
        <strain evidence="2">JINMINGXINNONG_FW02</strain>
        <tissue evidence="2">Leaves</tissue>
    </source>
</reference>
<evidence type="ECO:0000313" key="2">
    <source>
        <dbReference type="EMBL" id="KAK7355523.1"/>
    </source>
</evidence>
<accession>A0AAN9MQ36</accession>
<protein>
    <submittedName>
        <fullName evidence="2">Uncharacterized protein</fullName>
    </submittedName>
</protein>
<dbReference type="AlphaFoldDB" id="A0AAN9MQ36"/>
<name>A0AAN9MQ36_PHACN</name>
<dbReference type="EMBL" id="JAYMYR010000006">
    <property type="protein sequence ID" value="KAK7355523.1"/>
    <property type="molecule type" value="Genomic_DNA"/>
</dbReference>
<comment type="caution">
    <text evidence="2">The sequence shown here is derived from an EMBL/GenBank/DDBJ whole genome shotgun (WGS) entry which is preliminary data.</text>
</comment>
<sequence>MAHQEHKAIISDEVRDEKRLHECARKYEIILKQFDELVGMMNNGTSLPKTKWQKSRKGTSGGRTSNQSNTNEAIRQTVTRFLHELRTKPTDSEILTNQ</sequence>
<gene>
    <name evidence="2" type="ORF">VNO80_14781</name>
</gene>
<organism evidence="2 3">
    <name type="scientific">Phaseolus coccineus</name>
    <name type="common">Scarlet runner bean</name>
    <name type="synonym">Phaseolus multiflorus</name>
    <dbReference type="NCBI Taxonomy" id="3886"/>
    <lineage>
        <taxon>Eukaryota</taxon>
        <taxon>Viridiplantae</taxon>
        <taxon>Streptophyta</taxon>
        <taxon>Embryophyta</taxon>
        <taxon>Tracheophyta</taxon>
        <taxon>Spermatophyta</taxon>
        <taxon>Magnoliopsida</taxon>
        <taxon>eudicotyledons</taxon>
        <taxon>Gunneridae</taxon>
        <taxon>Pentapetalae</taxon>
        <taxon>rosids</taxon>
        <taxon>fabids</taxon>
        <taxon>Fabales</taxon>
        <taxon>Fabaceae</taxon>
        <taxon>Papilionoideae</taxon>
        <taxon>50 kb inversion clade</taxon>
        <taxon>NPAAA clade</taxon>
        <taxon>indigoferoid/millettioid clade</taxon>
        <taxon>Phaseoleae</taxon>
        <taxon>Phaseolus</taxon>
    </lineage>
</organism>